<organism evidence="1 2">
    <name type="scientific">Petralouisia muris</name>
    <dbReference type="NCBI Taxonomy" id="3032872"/>
    <lineage>
        <taxon>Bacteria</taxon>
        <taxon>Bacillati</taxon>
        <taxon>Bacillota</taxon>
        <taxon>Clostridia</taxon>
        <taxon>Lachnospirales</taxon>
        <taxon>Lachnospiraceae</taxon>
        <taxon>Petralouisia</taxon>
    </lineage>
</organism>
<evidence type="ECO:0000313" key="2">
    <source>
        <dbReference type="Proteomes" id="UP000304953"/>
    </source>
</evidence>
<name>A0AC61RL36_9FIRM</name>
<keyword evidence="2" id="KW-1185">Reference proteome</keyword>
<accession>A0AC61RL36</accession>
<gene>
    <name evidence="1" type="ORF">E5329_29060</name>
</gene>
<comment type="caution">
    <text evidence="1">The sequence shown here is derived from an EMBL/GenBank/DDBJ whole genome shotgun (WGS) entry which is preliminary data.</text>
</comment>
<proteinExistence type="predicted"/>
<sequence>MRFIDRKTDGGLIKGKIAFYCDALNVTRQGFYWYLKHRDAPWKYEDLAEKMRCIVAEDECNGTYGRCRMCQALKLKYPDEDIPGERTVYRVMEEIGLSHRPKRKPTGITKADRNARKSDDLLKRDFTAERPLEKCVTDIAEIPARDGKLYVSAIFDCYDLGVLGLAMADNRKAQLCVSTIEKAHKAFPSICGAIIHSDRGSQYTSASYRAELNRYGIVQSMNSDGGRCHDNARCEAMWARMKEELLYGRYDTKKMTIEELKTLIWRYFIIYWNNRRICSANGGLPPMLKRKQYYESLEQAS</sequence>
<dbReference type="EMBL" id="SRYA01000207">
    <property type="protein sequence ID" value="TGY84996.1"/>
    <property type="molecule type" value="Genomic_DNA"/>
</dbReference>
<dbReference type="Proteomes" id="UP000304953">
    <property type="component" value="Unassembled WGS sequence"/>
</dbReference>
<reference evidence="1" key="1">
    <citation type="submission" date="2019-04" db="EMBL/GenBank/DDBJ databases">
        <title>Microbes associate with the intestines of laboratory mice.</title>
        <authorList>
            <person name="Navarre W."/>
            <person name="Wong E."/>
            <person name="Huang K."/>
            <person name="Tropini C."/>
            <person name="Ng K."/>
            <person name="Yu B."/>
        </authorList>
    </citation>
    <scope>NUCLEOTIDE SEQUENCE</scope>
    <source>
        <strain evidence="1">NM01_1-7b</strain>
    </source>
</reference>
<evidence type="ECO:0000313" key="1">
    <source>
        <dbReference type="EMBL" id="TGY84996.1"/>
    </source>
</evidence>
<protein>
    <submittedName>
        <fullName evidence="1">IS3 family transposase</fullName>
    </submittedName>
</protein>